<dbReference type="PANTHER" id="PTHR43712:SF19">
    <property type="entry name" value="DUAL O-METHYLTRANSFERASE_FAD-DEPENDENT MONOOXYGENASE ELCB"/>
    <property type="match status" value="1"/>
</dbReference>
<dbReference type="GeneID" id="98173774"/>
<dbReference type="Gene3D" id="1.10.10.10">
    <property type="entry name" value="Winged helix-like DNA-binding domain superfamily/Winged helix DNA-binding domain"/>
    <property type="match status" value="1"/>
</dbReference>
<dbReference type="RefSeq" id="XP_070914552.1">
    <property type="nucleotide sequence ID" value="XM_071058451.1"/>
</dbReference>
<keyword evidence="1 6" id="KW-0489">Methyltransferase</keyword>
<dbReference type="PANTHER" id="PTHR43712">
    <property type="entry name" value="PUTATIVE (AFU_ORTHOLOGUE AFUA_4G14580)-RELATED"/>
    <property type="match status" value="1"/>
</dbReference>
<proteinExistence type="predicted"/>
<sequence length="447" mass="48980">MSEPPSSAPRREFPLEELSSEITKNASIVSKYLDANHLPQPSLDANGPSAILPNDSPQGIQQARQRLISASLEMLQLAIGPSEFLPNLTTSFQYISCLDWLCKFNIFHLVPVTGVPISYADLAAAAGVPEQRLKSIVRMAMTNALFREQHDGKHITHSAVSALLARNDGVYAYATYICSRSAPMAMQMATAHQRWGPDTVRANETAYNVAFDTDLPFFDHISRDEAKMREFAAYMKNVRSSDAMHLKHLLSGFRWREIPDRGTVVDVGGSTGSAAIALAEAFPHLTFIVQDLPANAESGREAAAKALPASIASRLSFQGHDFTQPQPVQGADIYLLRMILHDWPDGKAAEILRHIVAAMDVERSRLLIMDTVLPDPGSVPPSVERIARARDLTMMQAFNSKERGLEDWKYLLGLVSSRLKLAGVVQPFGSAMSVLEVTLSAETGGEE</sequence>
<dbReference type="InterPro" id="IPR016461">
    <property type="entry name" value="COMT-like"/>
</dbReference>
<dbReference type="SUPFAM" id="SSF53335">
    <property type="entry name" value="S-adenosyl-L-methionine-dependent methyltransferases"/>
    <property type="match status" value="1"/>
</dbReference>
<dbReference type="Proteomes" id="UP001628179">
    <property type="component" value="Unassembled WGS sequence"/>
</dbReference>
<evidence type="ECO:0000313" key="7">
    <source>
        <dbReference type="Proteomes" id="UP001628179"/>
    </source>
</evidence>
<dbReference type="EMBL" id="BAAFSV010000002">
    <property type="protein sequence ID" value="GAB1312819.1"/>
    <property type="molecule type" value="Genomic_DNA"/>
</dbReference>
<evidence type="ECO:0000256" key="3">
    <source>
        <dbReference type="ARBA" id="ARBA00022691"/>
    </source>
</evidence>
<keyword evidence="3" id="KW-0949">S-adenosyl-L-methionine</keyword>
<dbReference type="InterPro" id="IPR036390">
    <property type="entry name" value="WH_DNA-bd_sf"/>
</dbReference>
<evidence type="ECO:0000259" key="4">
    <source>
        <dbReference type="Pfam" id="PF00891"/>
    </source>
</evidence>
<gene>
    <name evidence="6" type="ORF">MFIFM68171_03029</name>
</gene>
<comment type="caution">
    <text evidence="6">The sequence shown here is derived from an EMBL/GenBank/DDBJ whole genome shotgun (WGS) entry which is preliminary data.</text>
</comment>
<keyword evidence="7" id="KW-1185">Reference proteome</keyword>
<keyword evidence="2" id="KW-0808">Transferase</keyword>
<name>A0ABQ0G526_9PEZI</name>
<dbReference type="Pfam" id="PF00891">
    <property type="entry name" value="Methyltransf_2"/>
    <property type="match status" value="1"/>
</dbReference>
<dbReference type="InterPro" id="IPR036388">
    <property type="entry name" value="WH-like_DNA-bd_sf"/>
</dbReference>
<organism evidence="6 7">
    <name type="scientific">Madurella fahalii</name>
    <dbReference type="NCBI Taxonomy" id="1157608"/>
    <lineage>
        <taxon>Eukaryota</taxon>
        <taxon>Fungi</taxon>
        <taxon>Dikarya</taxon>
        <taxon>Ascomycota</taxon>
        <taxon>Pezizomycotina</taxon>
        <taxon>Sordariomycetes</taxon>
        <taxon>Sordariomycetidae</taxon>
        <taxon>Sordariales</taxon>
        <taxon>Sordariales incertae sedis</taxon>
        <taxon>Madurella</taxon>
    </lineage>
</organism>
<dbReference type="SUPFAM" id="SSF46785">
    <property type="entry name" value="Winged helix' DNA-binding domain"/>
    <property type="match status" value="1"/>
</dbReference>
<evidence type="ECO:0000313" key="6">
    <source>
        <dbReference type="EMBL" id="GAB1312819.1"/>
    </source>
</evidence>
<dbReference type="InterPro" id="IPR029063">
    <property type="entry name" value="SAM-dependent_MTases_sf"/>
</dbReference>
<dbReference type="Pfam" id="PF08100">
    <property type="entry name" value="Dimerisation"/>
    <property type="match status" value="1"/>
</dbReference>
<dbReference type="GO" id="GO:0032259">
    <property type="term" value="P:methylation"/>
    <property type="evidence" value="ECO:0007669"/>
    <property type="project" value="UniProtKB-KW"/>
</dbReference>
<dbReference type="Gene3D" id="3.40.50.150">
    <property type="entry name" value="Vaccinia Virus protein VP39"/>
    <property type="match status" value="1"/>
</dbReference>
<evidence type="ECO:0000256" key="1">
    <source>
        <dbReference type="ARBA" id="ARBA00022603"/>
    </source>
</evidence>
<feature type="domain" description="O-methyltransferase C-terminal" evidence="4">
    <location>
        <begin position="201"/>
        <end position="412"/>
    </location>
</feature>
<feature type="domain" description="O-methyltransferase dimerisation" evidence="5">
    <location>
        <begin position="88"/>
        <end position="164"/>
    </location>
</feature>
<dbReference type="InterPro" id="IPR012967">
    <property type="entry name" value="COMT_dimerisation"/>
</dbReference>
<dbReference type="PROSITE" id="PS51683">
    <property type="entry name" value="SAM_OMT_II"/>
    <property type="match status" value="1"/>
</dbReference>
<evidence type="ECO:0000259" key="5">
    <source>
        <dbReference type="Pfam" id="PF08100"/>
    </source>
</evidence>
<dbReference type="InterPro" id="IPR001077">
    <property type="entry name" value="COMT_C"/>
</dbReference>
<protein>
    <submittedName>
        <fullName evidence="6">S-adenosyl-L-methionine-dependent methyltransferase</fullName>
    </submittedName>
</protein>
<dbReference type="GO" id="GO:0008168">
    <property type="term" value="F:methyltransferase activity"/>
    <property type="evidence" value="ECO:0007669"/>
    <property type="project" value="UniProtKB-KW"/>
</dbReference>
<reference evidence="6 7" key="1">
    <citation type="submission" date="2024-09" db="EMBL/GenBank/DDBJ databases">
        <title>Itraconazole resistance in Madurella fahalii resulting from another homologue of gene encoding cytochrome P450 14-alpha sterol demethylase (CYP51).</title>
        <authorList>
            <person name="Yoshioka I."/>
            <person name="Fahal A.H."/>
            <person name="Kaneko S."/>
            <person name="Yaguchi T."/>
        </authorList>
    </citation>
    <scope>NUCLEOTIDE SEQUENCE [LARGE SCALE GENOMIC DNA]</scope>
    <source>
        <strain evidence="6 7">IFM 68171</strain>
    </source>
</reference>
<evidence type="ECO:0000256" key="2">
    <source>
        <dbReference type="ARBA" id="ARBA00022679"/>
    </source>
</evidence>
<accession>A0ABQ0G526</accession>